<accession>A0A1E5LCE0</accession>
<organism evidence="1 2">
    <name type="scientific">Bacillus solimangrovi</name>
    <dbReference type="NCBI Taxonomy" id="1305675"/>
    <lineage>
        <taxon>Bacteria</taxon>
        <taxon>Bacillati</taxon>
        <taxon>Bacillota</taxon>
        <taxon>Bacilli</taxon>
        <taxon>Bacillales</taxon>
        <taxon>Bacillaceae</taxon>
        <taxon>Bacillus</taxon>
    </lineage>
</organism>
<dbReference type="InterPro" id="IPR016181">
    <property type="entry name" value="Acyl_CoA_acyltransferase"/>
</dbReference>
<name>A0A1E5LCE0_9BACI</name>
<comment type="caution">
    <text evidence="1">The sequence shown here is derived from an EMBL/GenBank/DDBJ whole genome shotgun (WGS) entry which is preliminary data.</text>
</comment>
<proteinExistence type="predicted"/>
<dbReference type="Proteomes" id="UP000095209">
    <property type="component" value="Unassembled WGS sequence"/>
</dbReference>
<protein>
    <recommendedName>
        <fullName evidence="3">N-acetyltransferase domain-containing protein</fullName>
    </recommendedName>
</protein>
<dbReference type="STRING" id="1305675.BFG57_17730"/>
<evidence type="ECO:0000313" key="2">
    <source>
        <dbReference type="Proteomes" id="UP000095209"/>
    </source>
</evidence>
<reference evidence="1 2" key="1">
    <citation type="submission" date="2016-08" db="EMBL/GenBank/DDBJ databases">
        <title>Genome of Bacillus solimangrovi GH2-4.</title>
        <authorList>
            <person name="Lim S."/>
            <person name="Kim B.-C."/>
        </authorList>
    </citation>
    <scope>NUCLEOTIDE SEQUENCE [LARGE SCALE GENOMIC DNA]</scope>
    <source>
        <strain evidence="1 2">GH2-4</strain>
    </source>
</reference>
<keyword evidence="2" id="KW-1185">Reference proteome</keyword>
<evidence type="ECO:0008006" key="3">
    <source>
        <dbReference type="Google" id="ProtNLM"/>
    </source>
</evidence>
<dbReference type="EMBL" id="MJEH01000045">
    <property type="protein sequence ID" value="OEH91765.1"/>
    <property type="molecule type" value="Genomic_DNA"/>
</dbReference>
<dbReference type="SUPFAM" id="SSF55729">
    <property type="entry name" value="Acyl-CoA N-acyltransferases (Nat)"/>
    <property type="match status" value="1"/>
</dbReference>
<sequence>MPTATAKLMNKIIERYDKDYDFIYLFSNDTVLDLYPKFGFEKVKESWFSLKTSDLKKQTDKKSALRKLEINKEDSKPHIFDIISKKRVEIDTIFNHIISANIEVINFYFTPDYNNKNIHTEFVTASNDILFVLPLLKEKARHFLFPLTSHS</sequence>
<dbReference type="AlphaFoldDB" id="A0A1E5LCE0"/>
<gene>
    <name evidence="1" type="ORF">BFG57_17730</name>
</gene>
<dbReference type="Gene3D" id="3.40.630.30">
    <property type="match status" value="1"/>
</dbReference>
<evidence type="ECO:0000313" key="1">
    <source>
        <dbReference type="EMBL" id="OEH91765.1"/>
    </source>
</evidence>